<dbReference type="Pfam" id="PF01402">
    <property type="entry name" value="RHH_1"/>
    <property type="match status" value="1"/>
</dbReference>
<dbReference type="GeneID" id="24723732"/>
<feature type="domain" description="Ribbon-helix-helix protein CopG" evidence="1">
    <location>
        <begin position="9"/>
        <end position="47"/>
    </location>
</feature>
<dbReference type="KEGG" id="vg:24723732"/>
<dbReference type="EMBL" id="KM262192">
    <property type="protein sequence ID" value="AIM50897.1"/>
    <property type="molecule type" value="Genomic_DNA"/>
</dbReference>
<protein>
    <submittedName>
        <fullName evidence="2">Repressor</fullName>
    </submittedName>
</protein>
<reference evidence="2 3" key="1">
    <citation type="journal article" date="2015" name="Int. J. Food Microbiol.">
        <title>Phages of dairy Leuconostoc mesenteroides: Genomics and factors influencing their adsorption.</title>
        <authorList>
            <person name="Pujato S.A."/>
            <person name="Mercanti D.J."/>
            <person name="Guglielmotti D.M."/>
            <person name="Rousseau G.M."/>
            <person name="Moineau S."/>
            <person name="Reinheimer J.A."/>
            <person name="Quiberoni A.D."/>
        </authorList>
    </citation>
    <scope>NUCLEOTIDE SEQUENCE [LARGE SCALE GENOMIC DNA]</scope>
</reference>
<evidence type="ECO:0000259" key="1">
    <source>
        <dbReference type="Pfam" id="PF01402"/>
    </source>
</evidence>
<dbReference type="Proteomes" id="UP000203142">
    <property type="component" value="Segment"/>
</dbReference>
<dbReference type="RefSeq" id="YP_009150005.1">
    <property type="nucleotide sequence ID" value="NC_027358.1"/>
</dbReference>
<evidence type="ECO:0000313" key="2">
    <source>
        <dbReference type="EMBL" id="AIM50897.1"/>
    </source>
</evidence>
<accession>A0A0D3MJW2</accession>
<dbReference type="OrthoDB" id="25983at10239"/>
<dbReference type="GO" id="GO:0006355">
    <property type="term" value="P:regulation of DNA-templated transcription"/>
    <property type="evidence" value="ECO:0007669"/>
    <property type="project" value="InterPro"/>
</dbReference>
<gene>
    <name evidence="2" type="ORF">Ln9_0048</name>
</gene>
<keyword evidence="3" id="KW-1185">Reference proteome</keyword>
<sequence length="59" mass="6763">MFSFVKRTTISLRIDKKTKDKLQALEDKSGMSKSDVVRQGIKMMYEEYLSDDPTNDGGE</sequence>
<organism evidence="2 3">
    <name type="scientific">Leuconostoc phage Ln-9</name>
    <dbReference type="NCBI Taxonomy" id="1536605"/>
    <lineage>
        <taxon>Viruses</taxon>
        <taxon>Duplodnaviria</taxon>
        <taxon>Heunggongvirae</taxon>
        <taxon>Uroviricota</taxon>
        <taxon>Caudoviricetes</taxon>
        <taxon>Mccleskeyvirinae</taxon>
        <taxon>Unaquatrovirus</taxon>
        <taxon>Unaquatrovirus Ln9</taxon>
    </lineage>
</organism>
<name>A0A0D3MJW2_9CAUD</name>
<dbReference type="InterPro" id="IPR002145">
    <property type="entry name" value="CopG"/>
</dbReference>
<dbReference type="CDD" id="cd22235">
    <property type="entry name" value="RHH_CopG_archaea"/>
    <property type="match status" value="1"/>
</dbReference>
<evidence type="ECO:0000313" key="3">
    <source>
        <dbReference type="Proteomes" id="UP000203142"/>
    </source>
</evidence>
<proteinExistence type="predicted"/>